<dbReference type="AlphaFoldDB" id="I1CHP0"/>
<evidence type="ECO:0000313" key="1">
    <source>
        <dbReference type="EMBL" id="EIE87970.1"/>
    </source>
</evidence>
<name>I1CHP0_RHIO9</name>
<dbReference type="VEuPathDB" id="FungiDB:RO3G_12681"/>
<sequence length="76" mass="9383">MVQQHPHITEDFFRRPLDDSQCRRYLFECPKNTLRQYDPPKLNAVQLNQQAKLMDTQLYLLYNDYLLFWEFLTELK</sequence>
<organism evidence="1 2">
    <name type="scientific">Rhizopus delemar (strain RA 99-880 / ATCC MYA-4621 / FGSC 9543 / NRRL 43880)</name>
    <name type="common">Mucormycosis agent</name>
    <name type="synonym">Rhizopus arrhizus var. delemar</name>
    <dbReference type="NCBI Taxonomy" id="246409"/>
    <lineage>
        <taxon>Eukaryota</taxon>
        <taxon>Fungi</taxon>
        <taxon>Fungi incertae sedis</taxon>
        <taxon>Mucoromycota</taxon>
        <taxon>Mucoromycotina</taxon>
        <taxon>Mucoromycetes</taxon>
        <taxon>Mucorales</taxon>
        <taxon>Mucorineae</taxon>
        <taxon>Rhizopodaceae</taxon>
        <taxon>Rhizopus</taxon>
    </lineage>
</organism>
<proteinExistence type="predicted"/>
<protein>
    <submittedName>
        <fullName evidence="1">Uncharacterized protein</fullName>
    </submittedName>
</protein>
<evidence type="ECO:0000313" key="2">
    <source>
        <dbReference type="Proteomes" id="UP000009138"/>
    </source>
</evidence>
<dbReference type="GeneID" id="93619646"/>
<dbReference type="InParanoid" id="I1CHP0"/>
<accession>I1CHP0</accession>
<dbReference type="Proteomes" id="UP000009138">
    <property type="component" value="Unassembled WGS sequence"/>
</dbReference>
<keyword evidence="2" id="KW-1185">Reference proteome</keyword>
<dbReference type="EMBL" id="CH476742">
    <property type="protein sequence ID" value="EIE87970.1"/>
    <property type="molecule type" value="Genomic_DNA"/>
</dbReference>
<reference evidence="1 2" key="1">
    <citation type="journal article" date="2009" name="PLoS Genet.">
        <title>Genomic analysis of the basal lineage fungus Rhizopus oryzae reveals a whole-genome duplication.</title>
        <authorList>
            <person name="Ma L.-J."/>
            <person name="Ibrahim A.S."/>
            <person name="Skory C."/>
            <person name="Grabherr M.G."/>
            <person name="Burger G."/>
            <person name="Butler M."/>
            <person name="Elias M."/>
            <person name="Idnurm A."/>
            <person name="Lang B.F."/>
            <person name="Sone T."/>
            <person name="Abe A."/>
            <person name="Calvo S.E."/>
            <person name="Corrochano L.M."/>
            <person name="Engels R."/>
            <person name="Fu J."/>
            <person name="Hansberg W."/>
            <person name="Kim J.-M."/>
            <person name="Kodira C.D."/>
            <person name="Koehrsen M.J."/>
            <person name="Liu B."/>
            <person name="Miranda-Saavedra D."/>
            <person name="O'Leary S."/>
            <person name="Ortiz-Castellanos L."/>
            <person name="Poulter R."/>
            <person name="Rodriguez-Romero J."/>
            <person name="Ruiz-Herrera J."/>
            <person name="Shen Y.-Q."/>
            <person name="Zeng Q."/>
            <person name="Galagan J."/>
            <person name="Birren B.W."/>
            <person name="Cuomo C.A."/>
            <person name="Wickes B.L."/>
        </authorList>
    </citation>
    <scope>NUCLEOTIDE SEQUENCE [LARGE SCALE GENOMIC DNA]</scope>
    <source>
        <strain evidence="2">RA 99-880 / ATCC MYA-4621 / FGSC 9543 / NRRL 43880</strain>
    </source>
</reference>
<dbReference type="OrthoDB" id="5545891at2759"/>
<gene>
    <name evidence="1" type="ORF">RO3G_12681</name>
</gene>
<dbReference type="RefSeq" id="XP_067523366.1">
    <property type="nucleotide sequence ID" value="XM_067667265.1"/>
</dbReference>